<dbReference type="STRING" id="661399.AQJ67_28730"/>
<protein>
    <recommendedName>
        <fullName evidence="4">PE domain-containing protein</fullName>
    </recommendedName>
</protein>
<evidence type="ECO:0000313" key="2">
    <source>
        <dbReference type="EMBL" id="KUN97964.1"/>
    </source>
</evidence>
<dbReference type="OrthoDB" id="4267449at2"/>
<feature type="region of interest" description="Disordered" evidence="1">
    <location>
        <begin position="92"/>
        <end position="111"/>
    </location>
</feature>
<comment type="caution">
    <text evidence="2">The sequence shown here is derived from an EMBL/GenBank/DDBJ whole genome shotgun (WGS) entry which is preliminary data.</text>
</comment>
<reference evidence="2 3" key="1">
    <citation type="submission" date="2015-10" db="EMBL/GenBank/DDBJ databases">
        <title>Draft genome sequence of Streptomyces caeruleatus NRRL B-24802, type strain for the species Streptomyces caeruleatus.</title>
        <authorList>
            <person name="Ruckert C."/>
            <person name="Winkler A."/>
            <person name="Kalinowski J."/>
            <person name="Kampfer P."/>
            <person name="Glaeser S."/>
        </authorList>
    </citation>
    <scope>NUCLEOTIDE SEQUENCE [LARGE SCALE GENOMIC DNA]</scope>
    <source>
        <strain evidence="2 3">NRRL B-24802</strain>
    </source>
</reference>
<evidence type="ECO:0008006" key="4">
    <source>
        <dbReference type="Google" id="ProtNLM"/>
    </source>
</evidence>
<dbReference type="Proteomes" id="UP000053429">
    <property type="component" value="Unassembled WGS sequence"/>
</dbReference>
<dbReference type="EMBL" id="LMWY01000038">
    <property type="protein sequence ID" value="KUN97964.1"/>
    <property type="molecule type" value="Genomic_DNA"/>
</dbReference>
<accession>A0A124I814</accession>
<dbReference type="RefSeq" id="WP_062722215.1">
    <property type="nucleotide sequence ID" value="NZ_KQ948933.1"/>
</dbReference>
<organism evidence="2 3">
    <name type="scientific">Streptomyces caeruleatus</name>
    <dbReference type="NCBI Taxonomy" id="661399"/>
    <lineage>
        <taxon>Bacteria</taxon>
        <taxon>Bacillati</taxon>
        <taxon>Actinomycetota</taxon>
        <taxon>Actinomycetes</taxon>
        <taxon>Kitasatosporales</taxon>
        <taxon>Streptomycetaceae</taxon>
        <taxon>Streptomyces</taxon>
    </lineage>
</organism>
<keyword evidence="3" id="KW-1185">Reference proteome</keyword>
<sequence length="111" mass="12319">MASGRYRVDLSELDEVVKKLNWVISDLGDAKSDSKYKTYLPPGALGESVPGATFVEAEKLHVAHTEMKTHLEDIVEHIHDLMDDFGTKTKKTHGAYQDQEADVTKSMQGGE</sequence>
<proteinExistence type="predicted"/>
<evidence type="ECO:0000313" key="3">
    <source>
        <dbReference type="Proteomes" id="UP000053429"/>
    </source>
</evidence>
<name>A0A124I814_9ACTN</name>
<evidence type="ECO:0000256" key="1">
    <source>
        <dbReference type="SAM" id="MobiDB-lite"/>
    </source>
</evidence>
<gene>
    <name evidence="2" type="ORF">AQJ67_28730</name>
</gene>
<dbReference type="AlphaFoldDB" id="A0A124I814"/>